<accession>A0A3N0F033</accession>
<name>A0A3N0F033_SINP1</name>
<organism evidence="1 2">
    <name type="scientific">Sinomicrobium pectinilyticum</name>
    <dbReference type="NCBI Taxonomy" id="1084421"/>
    <lineage>
        <taxon>Bacteria</taxon>
        <taxon>Pseudomonadati</taxon>
        <taxon>Bacteroidota</taxon>
        <taxon>Flavobacteriia</taxon>
        <taxon>Flavobacteriales</taxon>
        <taxon>Flavobacteriaceae</taxon>
        <taxon>Sinomicrobium</taxon>
    </lineage>
</organism>
<dbReference type="Proteomes" id="UP000267469">
    <property type="component" value="Unassembled WGS sequence"/>
</dbReference>
<dbReference type="EMBL" id="RJTM01000012">
    <property type="protein sequence ID" value="RNL93379.1"/>
    <property type="molecule type" value="Genomic_DNA"/>
</dbReference>
<proteinExistence type="predicted"/>
<protein>
    <submittedName>
        <fullName evidence="1">Uncharacterized protein</fullName>
    </submittedName>
</protein>
<keyword evidence="2" id="KW-1185">Reference proteome</keyword>
<evidence type="ECO:0000313" key="1">
    <source>
        <dbReference type="EMBL" id="RNL93379.1"/>
    </source>
</evidence>
<sequence length="74" mass="8452">MEIGILYKETKNIKQCNQISGLSEMQPWFLIMREKVFLMDPMFAGMGIYPGFPGTMNSELSPLGQYVGKARKFI</sequence>
<evidence type="ECO:0000313" key="2">
    <source>
        <dbReference type="Proteomes" id="UP000267469"/>
    </source>
</evidence>
<comment type="caution">
    <text evidence="1">The sequence shown here is derived from an EMBL/GenBank/DDBJ whole genome shotgun (WGS) entry which is preliminary data.</text>
</comment>
<gene>
    <name evidence="1" type="ORF">ED312_02730</name>
</gene>
<dbReference type="AlphaFoldDB" id="A0A3N0F033"/>
<reference evidence="1 2" key="1">
    <citation type="submission" date="2018-10" db="EMBL/GenBank/DDBJ databases">
        <title>Sinomicrobium pectinilyticum sp. nov., a pectinase-producing bacterium isolated from alkaline and saline soil, and emended description of the genus Sinomicrobium.</title>
        <authorList>
            <person name="Cheng B."/>
            <person name="Li C."/>
            <person name="Lai Q."/>
            <person name="Du M."/>
            <person name="Shao Z."/>
            <person name="Xu P."/>
            <person name="Yang C."/>
        </authorList>
    </citation>
    <scope>NUCLEOTIDE SEQUENCE [LARGE SCALE GENOMIC DNA]</scope>
    <source>
        <strain evidence="1 2">5DNS001</strain>
    </source>
</reference>